<accession>A0A2H0TEP8</accession>
<dbReference type="GO" id="GO:0005525">
    <property type="term" value="F:GTP binding"/>
    <property type="evidence" value="ECO:0007669"/>
    <property type="project" value="TreeGrafter"/>
</dbReference>
<protein>
    <recommendedName>
        <fullName evidence="1">NadR/Ttd14 AAA domain-containing protein</fullName>
    </recommendedName>
</protein>
<dbReference type="GO" id="GO:0035091">
    <property type="term" value="F:phosphatidylinositol binding"/>
    <property type="evidence" value="ECO:0007669"/>
    <property type="project" value="TreeGrafter"/>
</dbReference>
<evidence type="ECO:0000313" key="3">
    <source>
        <dbReference type="Proteomes" id="UP000229383"/>
    </source>
</evidence>
<reference evidence="3" key="1">
    <citation type="submission" date="2017-09" db="EMBL/GenBank/DDBJ databases">
        <title>Depth-based differentiation of microbial function through sediment-hosted aquifers and enrichment of novel symbionts in the deep terrestrial subsurface.</title>
        <authorList>
            <person name="Probst A.J."/>
            <person name="Ladd B."/>
            <person name="Jarett J.K."/>
            <person name="Geller-Mcgrath D.E."/>
            <person name="Sieber C.M.K."/>
            <person name="Emerson J.B."/>
            <person name="Anantharaman K."/>
            <person name="Thomas B.C."/>
            <person name="Malmstrom R."/>
            <person name="Stieglmeier M."/>
            <person name="Klingl A."/>
            <person name="Woyke T."/>
            <person name="Ryan C.M."/>
            <person name="Banfield J.F."/>
        </authorList>
    </citation>
    <scope>NUCLEOTIDE SEQUENCE [LARGE SCALE GENOMIC DNA]</scope>
</reference>
<dbReference type="PANTHER" id="PTHR34932">
    <property type="entry name" value="TRPL TRANSLOCATION DEFECT PROTEIN 14"/>
    <property type="match status" value="1"/>
</dbReference>
<dbReference type="InterPro" id="IPR053227">
    <property type="entry name" value="TRPL-trafficking_regulator"/>
</dbReference>
<dbReference type="GO" id="GO:0070300">
    <property type="term" value="F:phosphatidic acid binding"/>
    <property type="evidence" value="ECO:0007669"/>
    <property type="project" value="TreeGrafter"/>
</dbReference>
<dbReference type="Gene3D" id="3.40.50.300">
    <property type="entry name" value="P-loop containing nucleotide triphosphate hydrolases"/>
    <property type="match status" value="1"/>
</dbReference>
<dbReference type="PANTHER" id="PTHR34932:SF1">
    <property type="entry name" value="TRPL TRANSLOCATION DEFECT PROTEIN 14"/>
    <property type="match status" value="1"/>
</dbReference>
<dbReference type="AlphaFoldDB" id="A0A2H0TEP8"/>
<dbReference type="Gene3D" id="2.40.320.10">
    <property type="entry name" value="Hypothetical Protein Pfu-838710-001"/>
    <property type="match status" value="1"/>
</dbReference>
<evidence type="ECO:0000259" key="1">
    <source>
        <dbReference type="Pfam" id="PF13521"/>
    </source>
</evidence>
<dbReference type="InterPro" id="IPR038727">
    <property type="entry name" value="NadR/Ttd14_AAA_dom"/>
</dbReference>
<dbReference type="EMBL" id="PFCN01000041">
    <property type="protein sequence ID" value="PIR70029.1"/>
    <property type="molecule type" value="Genomic_DNA"/>
</dbReference>
<dbReference type="InterPro" id="IPR027417">
    <property type="entry name" value="P-loop_NTPase"/>
</dbReference>
<name>A0A2H0TEP8_9BACT</name>
<proteinExistence type="predicted"/>
<sequence>MNSQNIPVIVITGGPCAGKSTALNYIPEKLWAYGISSVTVPETATELLMNNVRVNQDGLSQSDFEYHLMMMMIEKEARYLEILKNYPNNKKVLICDRGLMDARPYLSPGEFEAVIEVMGLSTGQIFQRYSAVFHLITAASGAPSFYTKENNNARIENVEQAIQKDEENKNAWTGHPHLRIIDNSTDFEGKMKRLLQAICHHLGVPEPLEIERRFLVDPISASRICEHIKVAKVPIEQCYLKSAKDGHVRVRRWGDQGSASYYRTIKRRISEGTRTETESSISPREYFGAIQNEKDERFEIIQKIRHCFIWQNQYFELDIFTEPEWCRGIAILEIELTNFNDEVLLPPFININSEITGNKKLGNRELARKR</sequence>
<comment type="caution">
    <text evidence="2">The sequence shown here is derived from an EMBL/GenBank/DDBJ whole genome shotgun (WGS) entry which is preliminary data.</text>
</comment>
<dbReference type="SUPFAM" id="SSF55154">
    <property type="entry name" value="CYTH-like phosphatases"/>
    <property type="match status" value="1"/>
</dbReference>
<dbReference type="SUPFAM" id="SSF52540">
    <property type="entry name" value="P-loop containing nucleoside triphosphate hydrolases"/>
    <property type="match status" value="1"/>
</dbReference>
<dbReference type="Proteomes" id="UP000229383">
    <property type="component" value="Unassembled WGS sequence"/>
</dbReference>
<gene>
    <name evidence="2" type="ORF">COU46_03655</name>
</gene>
<dbReference type="InterPro" id="IPR033469">
    <property type="entry name" value="CYTH-like_dom_sf"/>
</dbReference>
<organism evidence="2 3">
    <name type="scientific">Candidatus Niyogibacteria bacterium CG10_big_fil_rev_8_21_14_0_10_42_19</name>
    <dbReference type="NCBI Taxonomy" id="1974725"/>
    <lineage>
        <taxon>Bacteria</taxon>
        <taxon>Candidatus Niyogiibacteriota</taxon>
    </lineage>
</organism>
<dbReference type="Pfam" id="PF13521">
    <property type="entry name" value="AAA_28"/>
    <property type="match status" value="1"/>
</dbReference>
<evidence type="ECO:0000313" key="2">
    <source>
        <dbReference type="EMBL" id="PIR70029.1"/>
    </source>
</evidence>
<feature type="domain" description="NadR/Ttd14 AAA" evidence="1">
    <location>
        <begin position="9"/>
        <end position="188"/>
    </location>
</feature>